<dbReference type="AlphaFoldDB" id="A0A3B1CUZ1"/>
<protein>
    <submittedName>
        <fullName evidence="3">Amylo-alpha-1,6-glucosidase</fullName>
    </submittedName>
</protein>
<feature type="domain" description="Mannosylglycerate hydrolase MGH1-like glycoside hydrolase" evidence="2">
    <location>
        <begin position="309"/>
        <end position="603"/>
    </location>
</feature>
<dbReference type="EMBL" id="UOGH01000063">
    <property type="protein sequence ID" value="VAX27798.1"/>
    <property type="molecule type" value="Genomic_DNA"/>
</dbReference>
<sequence length="725" mass="82126">MDKKSPEVSRIKDKYYISAISSMIDPHRLILKEEDLFGVFDRFGDILPMGKNEQGLYYKGTRFLSFCEFRVSGLRPLFLSSGIDEEDILLTVDLTNPDLYSRGRLLIKKDMVHIMRSKILFEKKCLDYIRIRNFDMQAIELRLDFSVDADFKDIFEVRGMKRKKRGKLLSPEYKDSGMTLTYEGLDGVRRITSLRFSRSPDRVRDKTFSFKIKLDPGGREDILLTINCSMTDARQEEPGFDVTVRKSRQKLAGKIRNCTGIYTSNEQFNESLKRAISDINMMITKTEYGLYPYGGIPWFCTPFGRDGIITALESLWINPELARGVLLYLAARQAQDFDRKKAAEPGKILHEARDNEMAALQEVPFGLYYGSVDSTPLFLILAGAYWRRTGDTALISRIWNNIEAALLWLEKYGDVDGDGFLEYVPHKDGLRNQGWKDSHDSIFHQDGSLAEGPIALCEVQGYQYAAKNEVAMLAGLMGKDALAQRLQKEAGELKEKFNEVFWDEDIGSYVLALDGEKRPCRVVSSNAGQVLFTGIADPDKALKIAETLTSDAVFSGWGIRTIGANEALYNPMSYHNGSVWPHDNALIAYGLSSCGLSEHFIKVFSGIFDASLFMEFQRLPELFCGFQRRRGASPTLYPVACIPQTWAAGSLLLMLQASLRLGFESDKGRIIFRQPVLPEFLQQISLKNLTVTGKKSVDLLIRRYGEDVTIEVQRKPEDISVLIIK</sequence>
<evidence type="ECO:0000259" key="2">
    <source>
        <dbReference type="Pfam" id="PF22422"/>
    </source>
</evidence>
<dbReference type="InterPro" id="IPR008928">
    <property type="entry name" value="6-hairpin_glycosidase_sf"/>
</dbReference>
<organism evidence="3">
    <name type="scientific">hydrothermal vent metagenome</name>
    <dbReference type="NCBI Taxonomy" id="652676"/>
    <lineage>
        <taxon>unclassified sequences</taxon>
        <taxon>metagenomes</taxon>
        <taxon>ecological metagenomes</taxon>
    </lineage>
</organism>
<gene>
    <name evidence="3" type="ORF">MNBD_NITROSPIRAE02-1377</name>
</gene>
<dbReference type="Pfam" id="PF22422">
    <property type="entry name" value="MGH1-like_GH"/>
    <property type="match status" value="1"/>
</dbReference>
<feature type="domain" description="Putative glycogen debranching enzyme N-terminal" evidence="1">
    <location>
        <begin position="31"/>
        <end position="222"/>
    </location>
</feature>
<dbReference type="Pfam" id="PF14742">
    <property type="entry name" value="GDE_N_bis"/>
    <property type="match status" value="1"/>
</dbReference>
<dbReference type="InterPro" id="IPR054491">
    <property type="entry name" value="MGH1-like_GH"/>
</dbReference>
<dbReference type="InterPro" id="IPR032856">
    <property type="entry name" value="GDE_N_bis"/>
</dbReference>
<dbReference type="GO" id="GO:0005975">
    <property type="term" value="P:carbohydrate metabolic process"/>
    <property type="evidence" value="ECO:0007669"/>
    <property type="project" value="InterPro"/>
</dbReference>
<dbReference type="SUPFAM" id="SSF48208">
    <property type="entry name" value="Six-hairpin glycosidases"/>
    <property type="match status" value="1"/>
</dbReference>
<accession>A0A3B1CUZ1</accession>
<evidence type="ECO:0000259" key="1">
    <source>
        <dbReference type="Pfam" id="PF14742"/>
    </source>
</evidence>
<proteinExistence type="predicted"/>
<evidence type="ECO:0000313" key="3">
    <source>
        <dbReference type="EMBL" id="VAX27798.1"/>
    </source>
</evidence>
<dbReference type="Gene3D" id="1.50.10.10">
    <property type="match status" value="1"/>
</dbReference>
<dbReference type="InterPro" id="IPR012341">
    <property type="entry name" value="6hp_glycosidase-like_sf"/>
</dbReference>
<reference evidence="3" key="1">
    <citation type="submission" date="2018-06" db="EMBL/GenBank/DDBJ databases">
        <authorList>
            <person name="Zhirakovskaya E."/>
        </authorList>
    </citation>
    <scope>NUCLEOTIDE SEQUENCE</scope>
</reference>
<name>A0A3B1CUZ1_9ZZZZ</name>